<dbReference type="PANTHER" id="PTHR46875:SF3">
    <property type="entry name" value="CD40 MOLECULE, TNF RECEPTOR SUPERFAMILY MEMBER 5"/>
    <property type="match status" value="1"/>
</dbReference>
<protein>
    <submittedName>
        <fullName evidence="3">CD40 molecule, TNF receptor superfamily member 5</fullName>
    </submittedName>
</protein>
<dbReference type="STRING" id="61819.ENSACIP00000022081"/>
<feature type="domain" description="TNFR-Cys" evidence="2">
    <location>
        <begin position="103"/>
        <end position="141"/>
    </location>
</feature>
<name>A0A3Q0SGB7_AMPCI</name>
<feature type="domain" description="TNFR-Cys" evidence="2">
    <location>
        <begin position="144"/>
        <end position="183"/>
    </location>
</feature>
<reference evidence="3" key="1">
    <citation type="submission" date="2025-08" db="UniProtKB">
        <authorList>
            <consortium name="Ensembl"/>
        </authorList>
    </citation>
    <scope>IDENTIFICATION</scope>
</reference>
<evidence type="ECO:0000256" key="1">
    <source>
        <dbReference type="SAM" id="MobiDB-lite"/>
    </source>
</evidence>
<feature type="compositionally biased region" description="Basic and acidic residues" evidence="1">
    <location>
        <begin position="229"/>
        <end position="259"/>
    </location>
</feature>
<dbReference type="Proteomes" id="UP000261340">
    <property type="component" value="Unplaced"/>
</dbReference>
<dbReference type="GO" id="GO:0035631">
    <property type="term" value="C:CD40 receptor complex"/>
    <property type="evidence" value="ECO:0007669"/>
    <property type="project" value="TreeGrafter"/>
</dbReference>
<keyword evidence="4" id="KW-1185">Reference proteome</keyword>
<dbReference type="GO" id="GO:0004888">
    <property type="term" value="F:transmembrane signaling receptor activity"/>
    <property type="evidence" value="ECO:0007669"/>
    <property type="project" value="InterPro"/>
</dbReference>
<dbReference type="GeneTree" id="ENSGT00940000166581"/>
<dbReference type="InterPro" id="IPR034053">
    <property type="entry name" value="TNFRSF5_N_teleost"/>
</dbReference>
<dbReference type="InterPro" id="IPR052135">
    <property type="entry name" value="TNFRSF5"/>
</dbReference>
<dbReference type="OMA" id="NASKCER"/>
<dbReference type="Gene3D" id="2.10.50.10">
    <property type="entry name" value="Tumor Necrosis Factor Receptor, subunit A, domain 2"/>
    <property type="match status" value="2"/>
</dbReference>
<dbReference type="GO" id="GO:0002768">
    <property type="term" value="P:immune response-regulating cell surface receptor signaling pathway"/>
    <property type="evidence" value="ECO:0007669"/>
    <property type="project" value="TreeGrafter"/>
</dbReference>
<organism evidence="3 4">
    <name type="scientific">Amphilophus citrinellus</name>
    <name type="common">Midas cichlid</name>
    <name type="synonym">Cichlasoma citrinellum</name>
    <dbReference type="NCBI Taxonomy" id="61819"/>
    <lineage>
        <taxon>Eukaryota</taxon>
        <taxon>Metazoa</taxon>
        <taxon>Chordata</taxon>
        <taxon>Craniata</taxon>
        <taxon>Vertebrata</taxon>
        <taxon>Euteleostomi</taxon>
        <taxon>Actinopterygii</taxon>
        <taxon>Neopterygii</taxon>
        <taxon>Teleostei</taxon>
        <taxon>Neoteleostei</taxon>
        <taxon>Acanthomorphata</taxon>
        <taxon>Ovalentaria</taxon>
        <taxon>Cichlomorphae</taxon>
        <taxon>Cichliformes</taxon>
        <taxon>Cichlidae</taxon>
        <taxon>New World cichlids</taxon>
        <taxon>Cichlasomatinae</taxon>
        <taxon>Heroini</taxon>
        <taxon>Amphilophus</taxon>
    </lineage>
</organism>
<dbReference type="AlphaFoldDB" id="A0A3Q0SGB7"/>
<dbReference type="PANTHER" id="PTHR46875">
    <property type="entry name" value="TUMOR NECROSIS FACTOR RECEPTOR SUPERFAMILY MEMBER 5"/>
    <property type="match status" value="1"/>
</dbReference>
<dbReference type="GO" id="GO:0035666">
    <property type="term" value="P:TRIF-dependent toll-like receptor signaling pathway"/>
    <property type="evidence" value="ECO:0007669"/>
    <property type="project" value="Ensembl"/>
</dbReference>
<reference evidence="3" key="2">
    <citation type="submission" date="2025-09" db="UniProtKB">
        <authorList>
            <consortium name="Ensembl"/>
        </authorList>
    </citation>
    <scope>IDENTIFICATION</scope>
</reference>
<evidence type="ECO:0000313" key="4">
    <source>
        <dbReference type="Proteomes" id="UP000261340"/>
    </source>
</evidence>
<evidence type="ECO:0000313" key="3">
    <source>
        <dbReference type="Ensembl" id="ENSACIP00000022081.1"/>
    </source>
</evidence>
<dbReference type="GO" id="GO:0009897">
    <property type="term" value="C:external side of plasma membrane"/>
    <property type="evidence" value="ECO:0007669"/>
    <property type="project" value="Ensembl"/>
</dbReference>
<dbReference type="InterPro" id="IPR008063">
    <property type="entry name" value="Fas_rcpt"/>
</dbReference>
<dbReference type="SMART" id="SM00208">
    <property type="entry name" value="TNFR"/>
    <property type="match status" value="2"/>
</dbReference>
<accession>A0A3Q0SGB7</accession>
<dbReference type="SUPFAM" id="SSF57586">
    <property type="entry name" value="TNF receptor-like"/>
    <property type="match status" value="2"/>
</dbReference>
<dbReference type="InterPro" id="IPR001368">
    <property type="entry name" value="TNFR/NGFR_Cys_rich_reg"/>
</dbReference>
<dbReference type="GO" id="GO:0006955">
    <property type="term" value="P:immune response"/>
    <property type="evidence" value="ECO:0007669"/>
    <property type="project" value="InterPro"/>
</dbReference>
<dbReference type="GO" id="GO:0042615">
    <property type="term" value="F:CD154 receptor binding"/>
    <property type="evidence" value="ECO:0007669"/>
    <property type="project" value="Ensembl"/>
</dbReference>
<dbReference type="GO" id="GO:0006915">
    <property type="term" value="P:apoptotic process"/>
    <property type="evidence" value="ECO:0007669"/>
    <property type="project" value="InterPro"/>
</dbReference>
<proteinExistence type="predicted"/>
<dbReference type="PRINTS" id="PR01680">
    <property type="entry name" value="TNFACTORR6"/>
</dbReference>
<dbReference type="CDD" id="cd13422">
    <property type="entry name" value="TNFRSF5_teleost"/>
    <property type="match status" value="1"/>
</dbReference>
<sequence length="265" mass="29655">FCEQLIVEYISLNSIFGMAAAQASCDPRTQYAKDGGCCQMCGPGTSMSNSDCENPRCDPCGEDEFQEKYTNASKCERQRYCDSHKNFEEPGQRSKTEKYNCKCKYGFHCSSEECLTCVEHTPCAPGFGVKSIGNHSYDTVCEKCAPGTFSNETSWSAVCHKWTKCAVGDHVEESGTDTTDNKCGEFCVVGCGALFKTKLQPCQQQETPKMETKILMPMTPEENEDNEDSHELSSEGLTEKGNRVMQERGKEEIISRQEWNHTQTF</sequence>
<feature type="region of interest" description="Disordered" evidence="1">
    <location>
        <begin position="220"/>
        <end position="265"/>
    </location>
</feature>
<evidence type="ECO:0000259" key="2">
    <source>
        <dbReference type="SMART" id="SM00208"/>
    </source>
</evidence>
<dbReference type="Ensembl" id="ENSACIT00000022669.1">
    <property type="protein sequence ID" value="ENSACIP00000022081.1"/>
    <property type="gene ID" value="ENSACIG00000017163.1"/>
</dbReference>